<evidence type="ECO:0000256" key="4">
    <source>
        <dbReference type="ARBA" id="ARBA00022692"/>
    </source>
</evidence>
<dbReference type="AlphaFoldDB" id="A0A9W6B5Q7"/>
<evidence type="ECO:0000256" key="7">
    <source>
        <dbReference type="ARBA" id="ARBA00022989"/>
    </source>
</evidence>
<evidence type="ECO:0000256" key="8">
    <source>
        <dbReference type="ARBA" id="ARBA00023136"/>
    </source>
</evidence>
<feature type="active site" evidence="9">
    <location>
        <position position="142"/>
    </location>
</feature>
<reference evidence="12" key="1">
    <citation type="submission" date="2022-07" db="EMBL/GenBank/DDBJ databases">
        <title>Taxonomy of Novel Oxalotrophic and Methylotrophic Bacteria.</title>
        <authorList>
            <person name="Sahin N."/>
            <person name="Tani A."/>
        </authorList>
    </citation>
    <scope>NUCLEOTIDE SEQUENCE</scope>
    <source>
        <strain evidence="12">AM327</strain>
    </source>
</reference>
<organism evidence="12 13">
    <name type="scientific">Neptunitalea chrysea</name>
    <dbReference type="NCBI Taxonomy" id="1647581"/>
    <lineage>
        <taxon>Bacteria</taxon>
        <taxon>Pseudomonadati</taxon>
        <taxon>Bacteroidota</taxon>
        <taxon>Flavobacteriia</taxon>
        <taxon>Flavobacteriales</taxon>
        <taxon>Flavobacteriaceae</taxon>
        <taxon>Neptunitalea</taxon>
    </lineage>
</organism>
<dbReference type="HAMAP" id="MF_00161">
    <property type="entry name" value="LspA"/>
    <property type="match status" value="1"/>
</dbReference>
<evidence type="ECO:0000256" key="11">
    <source>
        <dbReference type="RuleBase" id="RU004181"/>
    </source>
</evidence>
<evidence type="ECO:0000256" key="3">
    <source>
        <dbReference type="ARBA" id="ARBA00022670"/>
    </source>
</evidence>
<keyword evidence="6 9" id="KW-0378">Hydrolase</keyword>
<comment type="function">
    <text evidence="9 10">This protein specifically catalyzes the removal of signal peptides from prolipoproteins.</text>
</comment>
<keyword evidence="5 9" id="KW-0064">Aspartyl protease</keyword>
<evidence type="ECO:0000256" key="6">
    <source>
        <dbReference type="ARBA" id="ARBA00022801"/>
    </source>
</evidence>
<dbReference type="PANTHER" id="PTHR33695:SF1">
    <property type="entry name" value="LIPOPROTEIN SIGNAL PEPTIDASE"/>
    <property type="match status" value="1"/>
</dbReference>
<evidence type="ECO:0000313" key="12">
    <source>
        <dbReference type="EMBL" id="GLB53021.1"/>
    </source>
</evidence>
<keyword evidence="2 9" id="KW-1003">Cell membrane</keyword>
<comment type="caution">
    <text evidence="12">The sequence shown here is derived from an EMBL/GenBank/DDBJ whole genome shotgun (WGS) entry which is preliminary data.</text>
</comment>
<comment type="subcellular location">
    <subcellularLocation>
        <location evidence="9">Cell membrane</location>
        <topology evidence="9">Multi-pass membrane protein</topology>
    </subcellularLocation>
</comment>
<evidence type="ECO:0000256" key="10">
    <source>
        <dbReference type="RuleBase" id="RU000594"/>
    </source>
</evidence>
<dbReference type="GO" id="GO:0005886">
    <property type="term" value="C:plasma membrane"/>
    <property type="evidence" value="ECO:0007669"/>
    <property type="project" value="UniProtKB-SubCell"/>
</dbReference>
<feature type="transmembrane region" description="Helical" evidence="9">
    <location>
        <begin position="69"/>
        <end position="90"/>
    </location>
</feature>
<comment type="caution">
    <text evidence="9">Lacks conserved residue(s) required for the propagation of feature annotation.</text>
</comment>
<dbReference type="RefSeq" id="WP_281754655.1">
    <property type="nucleotide sequence ID" value="NZ_BRVP01000013.1"/>
</dbReference>
<keyword evidence="12" id="KW-0449">Lipoprotein</keyword>
<protein>
    <recommendedName>
        <fullName evidence="9">Lipoprotein signal peptidase</fullName>
        <ecNumber evidence="9">3.4.23.36</ecNumber>
    </recommendedName>
    <alternativeName>
        <fullName evidence="9">Prolipoprotein signal peptidase</fullName>
    </alternativeName>
    <alternativeName>
        <fullName evidence="9">Signal peptidase II</fullName>
        <shortName evidence="9">SPase II</shortName>
    </alternativeName>
</protein>
<dbReference type="Proteomes" id="UP001143545">
    <property type="component" value="Unassembled WGS sequence"/>
</dbReference>
<evidence type="ECO:0000256" key="9">
    <source>
        <dbReference type="HAMAP-Rule" id="MF_00161"/>
    </source>
</evidence>
<dbReference type="EMBL" id="BRVP01000013">
    <property type="protein sequence ID" value="GLB53021.1"/>
    <property type="molecule type" value="Genomic_DNA"/>
</dbReference>
<proteinExistence type="inferred from homology"/>
<comment type="pathway">
    <text evidence="9">Protein modification; lipoprotein biosynthesis (signal peptide cleavage).</text>
</comment>
<keyword evidence="7 9" id="KW-1133">Transmembrane helix</keyword>
<dbReference type="NCBIfam" id="TIGR00077">
    <property type="entry name" value="lspA"/>
    <property type="match status" value="1"/>
</dbReference>
<dbReference type="EC" id="3.4.23.36" evidence="9"/>
<feature type="transmembrane region" description="Helical" evidence="9">
    <location>
        <begin position="137"/>
        <end position="158"/>
    </location>
</feature>
<sequence>MKRTIWLKIILGLLLVIANVSCDQITKKHVRKNINTHEYIEVLNTNFVLTKIENTGAALSFGQHFSPTIKLIIFQLVPLIVLLGLFYYAIHKTDTNLKFVALTFIIGGGIGNIIDRVLYSSVTDFMYIEIGSLHTGIFNMADVSVTLGGITLLLQWFISSRKNLAAS</sequence>
<comment type="catalytic activity">
    <reaction evidence="9 10">
        <text>Release of signal peptides from bacterial membrane prolipoproteins. Hydrolyzes -Xaa-Yaa-Zaa-|-(S,diacylglyceryl)Cys-, in which Xaa is hydrophobic (preferably Leu), and Yaa (Ala or Ser) and Zaa (Gly or Ala) have small, neutral side chains.</text>
        <dbReference type="EC" id="3.4.23.36"/>
    </reaction>
</comment>
<dbReference type="GO" id="GO:0004190">
    <property type="term" value="F:aspartic-type endopeptidase activity"/>
    <property type="evidence" value="ECO:0007669"/>
    <property type="project" value="UniProtKB-UniRule"/>
</dbReference>
<gene>
    <name evidence="12" type="primary">lspA_1</name>
    <name evidence="9" type="synonym">lspA</name>
    <name evidence="12" type="ORF">NBRC110019_20610</name>
</gene>
<name>A0A9W6B5Q7_9FLAO</name>
<accession>A0A9W6B5Q7</accession>
<dbReference type="Pfam" id="PF01252">
    <property type="entry name" value="Peptidase_A8"/>
    <property type="match status" value="1"/>
</dbReference>
<evidence type="ECO:0000256" key="1">
    <source>
        <dbReference type="ARBA" id="ARBA00006139"/>
    </source>
</evidence>
<evidence type="ECO:0000256" key="2">
    <source>
        <dbReference type="ARBA" id="ARBA00022475"/>
    </source>
</evidence>
<keyword evidence="3 9" id="KW-0645">Protease</keyword>
<keyword evidence="8 9" id="KW-0472">Membrane</keyword>
<dbReference type="PROSITE" id="PS00855">
    <property type="entry name" value="SPASE_II"/>
    <property type="match status" value="1"/>
</dbReference>
<feature type="transmembrane region" description="Helical" evidence="9">
    <location>
        <begin position="97"/>
        <end position="117"/>
    </location>
</feature>
<dbReference type="PANTHER" id="PTHR33695">
    <property type="entry name" value="LIPOPROTEIN SIGNAL PEPTIDASE"/>
    <property type="match status" value="1"/>
</dbReference>
<evidence type="ECO:0000256" key="5">
    <source>
        <dbReference type="ARBA" id="ARBA00022750"/>
    </source>
</evidence>
<dbReference type="GO" id="GO:0006508">
    <property type="term" value="P:proteolysis"/>
    <property type="evidence" value="ECO:0007669"/>
    <property type="project" value="UniProtKB-KW"/>
</dbReference>
<evidence type="ECO:0000313" key="13">
    <source>
        <dbReference type="Proteomes" id="UP001143545"/>
    </source>
</evidence>
<keyword evidence="4 9" id="KW-0812">Transmembrane</keyword>
<keyword evidence="13" id="KW-1185">Reference proteome</keyword>
<feature type="active site" evidence="9">
    <location>
        <position position="124"/>
    </location>
</feature>
<dbReference type="PRINTS" id="PR00781">
    <property type="entry name" value="LIPOSIGPTASE"/>
</dbReference>
<dbReference type="InterPro" id="IPR001872">
    <property type="entry name" value="Peptidase_A8"/>
</dbReference>
<comment type="similarity">
    <text evidence="1 9 11">Belongs to the peptidase A8 family.</text>
</comment>